<dbReference type="Gramene" id="TuG1812G0500003505.01.T01">
    <property type="protein sequence ID" value="TuG1812G0500003505.01.T01"/>
    <property type="gene ID" value="TuG1812G0500003505.01"/>
</dbReference>
<sequence length="91" mass="10562">MVHNIHNISMDLWFLTDFEKVIWVKKYSMPSRVARPFSYTFLMLDDGKIFFSAEGEGFLLSYDPRNDTYPDSLKLRDAKSIGIYTGSLLSL</sequence>
<evidence type="ECO:0008006" key="3">
    <source>
        <dbReference type="Google" id="ProtNLM"/>
    </source>
</evidence>
<organism evidence="1 2">
    <name type="scientific">Triticum urartu</name>
    <name type="common">Red wild einkorn</name>
    <name type="synonym">Crithodium urartu</name>
    <dbReference type="NCBI Taxonomy" id="4572"/>
    <lineage>
        <taxon>Eukaryota</taxon>
        <taxon>Viridiplantae</taxon>
        <taxon>Streptophyta</taxon>
        <taxon>Embryophyta</taxon>
        <taxon>Tracheophyta</taxon>
        <taxon>Spermatophyta</taxon>
        <taxon>Magnoliopsida</taxon>
        <taxon>Liliopsida</taxon>
        <taxon>Poales</taxon>
        <taxon>Poaceae</taxon>
        <taxon>BOP clade</taxon>
        <taxon>Pooideae</taxon>
        <taxon>Triticodae</taxon>
        <taxon>Triticeae</taxon>
        <taxon>Triticinae</taxon>
        <taxon>Triticum</taxon>
    </lineage>
</organism>
<dbReference type="AlphaFoldDB" id="A0A8R7QF03"/>
<proteinExistence type="predicted"/>
<evidence type="ECO:0000313" key="2">
    <source>
        <dbReference type="Proteomes" id="UP000015106"/>
    </source>
</evidence>
<dbReference type="EnsemblPlants" id="TuG1812G0500003505.01.T01">
    <property type="protein sequence ID" value="TuG1812G0500003505.01.T01"/>
    <property type="gene ID" value="TuG1812G0500003505.01"/>
</dbReference>
<reference evidence="1" key="3">
    <citation type="submission" date="2022-06" db="UniProtKB">
        <authorList>
            <consortium name="EnsemblPlants"/>
        </authorList>
    </citation>
    <scope>IDENTIFICATION</scope>
</reference>
<reference evidence="2" key="1">
    <citation type="journal article" date="2013" name="Nature">
        <title>Draft genome of the wheat A-genome progenitor Triticum urartu.</title>
        <authorList>
            <person name="Ling H.Q."/>
            <person name="Zhao S."/>
            <person name="Liu D."/>
            <person name="Wang J."/>
            <person name="Sun H."/>
            <person name="Zhang C."/>
            <person name="Fan H."/>
            <person name="Li D."/>
            <person name="Dong L."/>
            <person name="Tao Y."/>
            <person name="Gao C."/>
            <person name="Wu H."/>
            <person name="Li Y."/>
            <person name="Cui Y."/>
            <person name="Guo X."/>
            <person name="Zheng S."/>
            <person name="Wang B."/>
            <person name="Yu K."/>
            <person name="Liang Q."/>
            <person name="Yang W."/>
            <person name="Lou X."/>
            <person name="Chen J."/>
            <person name="Feng M."/>
            <person name="Jian J."/>
            <person name="Zhang X."/>
            <person name="Luo G."/>
            <person name="Jiang Y."/>
            <person name="Liu J."/>
            <person name="Wang Z."/>
            <person name="Sha Y."/>
            <person name="Zhang B."/>
            <person name="Wu H."/>
            <person name="Tang D."/>
            <person name="Shen Q."/>
            <person name="Xue P."/>
            <person name="Zou S."/>
            <person name="Wang X."/>
            <person name="Liu X."/>
            <person name="Wang F."/>
            <person name="Yang Y."/>
            <person name="An X."/>
            <person name="Dong Z."/>
            <person name="Zhang K."/>
            <person name="Zhang X."/>
            <person name="Luo M.C."/>
            <person name="Dvorak J."/>
            <person name="Tong Y."/>
            <person name="Wang J."/>
            <person name="Yang H."/>
            <person name="Li Z."/>
            <person name="Wang D."/>
            <person name="Zhang A."/>
            <person name="Wang J."/>
        </authorList>
    </citation>
    <scope>NUCLEOTIDE SEQUENCE</scope>
    <source>
        <strain evidence="2">cv. G1812</strain>
    </source>
</reference>
<keyword evidence="2" id="KW-1185">Reference proteome</keyword>
<dbReference type="Proteomes" id="UP000015106">
    <property type="component" value="Chromosome 5"/>
</dbReference>
<reference evidence="1" key="2">
    <citation type="submission" date="2018-03" db="EMBL/GenBank/DDBJ databases">
        <title>The Triticum urartu genome reveals the dynamic nature of wheat genome evolution.</title>
        <authorList>
            <person name="Ling H."/>
            <person name="Ma B."/>
            <person name="Shi X."/>
            <person name="Liu H."/>
            <person name="Dong L."/>
            <person name="Sun H."/>
            <person name="Cao Y."/>
            <person name="Gao Q."/>
            <person name="Zheng S."/>
            <person name="Li Y."/>
            <person name="Yu Y."/>
            <person name="Du H."/>
            <person name="Qi M."/>
            <person name="Li Y."/>
            <person name="Yu H."/>
            <person name="Cui Y."/>
            <person name="Wang N."/>
            <person name="Chen C."/>
            <person name="Wu H."/>
            <person name="Zhao Y."/>
            <person name="Zhang J."/>
            <person name="Li Y."/>
            <person name="Zhou W."/>
            <person name="Zhang B."/>
            <person name="Hu W."/>
            <person name="Eijk M."/>
            <person name="Tang J."/>
            <person name="Witsenboer H."/>
            <person name="Zhao S."/>
            <person name="Li Z."/>
            <person name="Zhang A."/>
            <person name="Wang D."/>
            <person name="Liang C."/>
        </authorList>
    </citation>
    <scope>NUCLEOTIDE SEQUENCE [LARGE SCALE GENOMIC DNA]</scope>
    <source>
        <strain evidence="1">cv. G1812</strain>
    </source>
</reference>
<accession>A0A8R7QF03</accession>
<protein>
    <recommendedName>
        <fullName evidence="3">F-box associated domain-containing protein</fullName>
    </recommendedName>
</protein>
<name>A0A8R7QF03_TRIUA</name>
<evidence type="ECO:0000313" key="1">
    <source>
        <dbReference type="EnsemblPlants" id="TuG1812G0500003505.01.T01"/>
    </source>
</evidence>